<accession>A0AC60NU42</accession>
<dbReference type="EMBL" id="JABSTQ010011504">
    <property type="protein sequence ID" value="KAG0410627.1"/>
    <property type="molecule type" value="Genomic_DNA"/>
</dbReference>
<evidence type="ECO:0000313" key="1">
    <source>
        <dbReference type="EMBL" id="KAG0410627.1"/>
    </source>
</evidence>
<dbReference type="Proteomes" id="UP000805193">
    <property type="component" value="Unassembled WGS sequence"/>
</dbReference>
<organism evidence="1 2">
    <name type="scientific">Ixodes persulcatus</name>
    <name type="common">Taiga tick</name>
    <dbReference type="NCBI Taxonomy" id="34615"/>
    <lineage>
        <taxon>Eukaryota</taxon>
        <taxon>Metazoa</taxon>
        <taxon>Ecdysozoa</taxon>
        <taxon>Arthropoda</taxon>
        <taxon>Chelicerata</taxon>
        <taxon>Arachnida</taxon>
        <taxon>Acari</taxon>
        <taxon>Parasitiformes</taxon>
        <taxon>Ixodida</taxon>
        <taxon>Ixodoidea</taxon>
        <taxon>Ixodidae</taxon>
        <taxon>Ixodinae</taxon>
        <taxon>Ixodes</taxon>
    </lineage>
</organism>
<keyword evidence="2" id="KW-1185">Reference proteome</keyword>
<protein>
    <submittedName>
        <fullName evidence="1">Uncharacterized protein</fullName>
    </submittedName>
</protein>
<evidence type="ECO:0000313" key="2">
    <source>
        <dbReference type="Proteomes" id="UP000805193"/>
    </source>
</evidence>
<reference evidence="1 2" key="1">
    <citation type="journal article" date="2020" name="Cell">
        <title>Large-Scale Comparative Analyses of Tick Genomes Elucidate Their Genetic Diversity and Vector Capacities.</title>
        <authorList>
            <consortium name="Tick Genome and Microbiome Consortium (TIGMIC)"/>
            <person name="Jia N."/>
            <person name="Wang J."/>
            <person name="Shi W."/>
            <person name="Du L."/>
            <person name="Sun Y."/>
            <person name="Zhan W."/>
            <person name="Jiang J.F."/>
            <person name="Wang Q."/>
            <person name="Zhang B."/>
            <person name="Ji P."/>
            <person name="Bell-Sakyi L."/>
            <person name="Cui X.M."/>
            <person name="Yuan T.T."/>
            <person name="Jiang B.G."/>
            <person name="Yang W.F."/>
            <person name="Lam T.T."/>
            <person name="Chang Q.C."/>
            <person name="Ding S.J."/>
            <person name="Wang X.J."/>
            <person name="Zhu J.G."/>
            <person name="Ruan X.D."/>
            <person name="Zhao L."/>
            <person name="Wei J.T."/>
            <person name="Ye R.Z."/>
            <person name="Que T.C."/>
            <person name="Du C.H."/>
            <person name="Zhou Y.H."/>
            <person name="Cheng J.X."/>
            <person name="Dai P.F."/>
            <person name="Guo W.B."/>
            <person name="Han X.H."/>
            <person name="Huang E.J."/>
            <person name="Li L.F."/>
            <person name="Wei W."/>
            <person name="Gao Y.C."/>
            <person name="Liu J.Z."/>
            <person name="Shao H.Z."/>
            <person name="Wang X."/>
            <person name="Wang C.C."/>
            <person name="Yang T.C."/>
            <person name="Huo Q.B."/>
            <person name="Li W."/>
            <person name="Chen H.Y."/>
            <person name="Chen S.E."/>
            <person name="Zhou L.G."/>
            <person name="Ni X.B."/>
            <person name="Tian J.H."/>
            <person name="Sheng Y."/>
            <person name="Liu T."/>
            <person name="Pan Y.S."/>
            <person name="Xia L.Y."/>
            <person name="Li J."/>
            <person name="Zhao F."/>
            <person name="Cao W.C."/>
        </authorList>
    </citation>
    <scope>NUCLEOTIDE SEQUENCE [LARGE SCALE GENOMIC DNA]</scope>
    <source>
        <strain evidence="1">Iper-2018</strain>
    </source>
</reference>
<comment type="caution">
    <text evidence="1">The sequence shown here is derived from an EMBL/GenBank/DDBJ whole genome shotgun (WGS) entry which is preliminary data.</text>
</comment>
<sequence>MVVRFPVRRRDGDLRASTREIQTLDRLKHLMVSDKLKQVMPDEVRTYVLQNETSGWLRPKKVVQLPENFHESRRGRKPHGREKASDSAPVRGRDWRPKETAPTTTGGRFVVSVVVRWDISRETVSNHEGKQAKVVTADLAYVPLSLVGEGENTGQQVLILCAITDKLSERLGALLTPEVYEELLQVRSVLKREAVEMQVMENEIDRDFRHAPEEPLGDKVLEFETAENEEKTDADGDDFGDIEVEPAVQTGKGHPKSTRKMDDDDGWPETLLERQKGEDTKEDRKEDAYGEDCGGREVKPVNGRAGADGADAPTGDPVTQGGESGSDGDGGDEGTNLVGDLERKDPGDLGAPVTAALGMQGPSQAEVTKQLRKGWSDRSESAVERCSGSNPASAPGYDADDHGENVDDGERTAKGVLVPPIQASRRKFRLRRGTDSGTAAVSSPKVKPAVHGRATPRKKVESSYSRRGSGDTRYCGNGGPQNVFDGNELDDKTATIRGILRRAEMDLPNQTPLEVEILRRTADISSISYHSTPTRDADASKATDSDDISRSSVSTPEDDDEPDDGTKRLGNTNCCCVQMETVAECVFSREYPAAVHKQQGRQSCVTSHPDFEGLCLNPELDYCLSSAEVVALMYRMSATL</sequence>
<gene>
    <name evidence="1" type="ORF">HPB47_012256</name>
</gene>
<name>A0AC60NU42_IXOPE</name>
<proteinExistence type="predicted"/>